<evidence type="ECO:0000256" key="10">
    <source>
        <dbReference type="RuleBase" id="RU365068"/>
    </source>
</evidence>
<dbReference type="GO" id="GO:0003724">
    <property type="term" value="F:RNA helicase activity"/>
    <property type="evidence" value="ECO:0007669"/>
    <property type="project" value="UniProtKB-EC"/>
</dbReference>
<feature type="compositionally biased region" description="Basic and acidic residues" evidence="11">
    <location>
        <begin position="692"/>
        <end position="701"/>
    </location>
</feature>
<feature type="region of interest" description="Disordered" evidence="11">
    <location>
        <begin position="310"/>
        <end position="344"/>
    </location>
</feature>
<evidence type="ECO:0000259" key="12">
    <source>
        <dbReference type="PROSITE" id="PS51192"/>
    </source>
</evidence>
<accession>A0A177AMA1</accession>
<evidence type="ECO:0000256" key="1">
    <source>
        <dbReference type="ARBA" id="ARBA00022741"/>
    </source>
</evidence>
<comment type="function">
    <text evidence="10">RNA helicase.</text>
</comment>
<keyword evidence="3 10" id="KW-0067">ATP-binding</keyword>
<dbReference type="Pfam" id="PF00270">
    <property type="entry name" value="DEAD"/>
    <property type="match status" value="1"/>
</dbReference>
<feature type="domain" description="Helicase ATP-binding" evidence="12">
    <location>
        <begin position="221"/>
        <end position="442"/>
    </location>
</feature>
<dbReference type="GeneID" id="36284369"/>
<evidence type="ECO:0000256" key="5">
    <source>
        <dbReference type="ARBA" id="ARBA00023242"/>
    </source>
</evidence>
<comment type="function">
    <text evidence="6">ATP-dependent RNA helicase involved in 40S ribosomal subunit biogenesis. Required for the processing and cleavage of 35S pre-rRNA at sites A0, A1, and A2, leading to mature 18S rRNA.</text>
</comment>
<dbReference type="OrthoDB" id="360161at2759"/>
<keyword evidence="10" id="KW-0347">Helicase</keyword>
<feature type="region of interest" description="Disordered" evidence="11">
    <location>
        <begin position="131"/>
        <end position="158"/>
    </location>
</feature>
<evidence type="ECO:0000256" key="7">
    <source>
        <dbReference type="ARBA" id="ARBA00024355"/>
    </source>
</evidence>
<feature type="region of interest" description="Disordered" evidence="11">
    <location>
        <begin position="1"/>
        <end position="53"/>
    </location>
</feature>
<dbReference type="AlphaFoldDB" id="A0A177AMA1"/>
<feature type="compositionally biased region" description="Gly residues" evidence="11">
    <location>
        <begin position="724"/>
        <end position="736"/>
    </location>
</feature>
<dbReference type="PROSITE" id="PS51192">
    <property type="entry name" value="HELICASE_ATP_BIND_1"/>
    <property type="match status" value="1"/>
</dbReference>
<evidence type="ECO:0000256" key="8">
    <source>
        <dbReference type="ARBA" id="ARBA00024367"/>
    </source>
</evidence>
<feature type="region of interest" description="Disordered" evidence="11">
    <location>
        <begin position="673"/>
        <end position="736"/>
    </location>
</feature>
<dbReference type="InterPro" id="IPR044764">
    <property type="entry name" value="DDX52/Rok1_DEADc"/>
</dbReference>
<name>A0A177AMA1_9PEZI</name>
<evidence type="ECO:0000256" key="6">
    <source>
        <dbReference type="ARBA" id="ARBA00024310"/>
    </source>
</evidence>
<keyword evidence="1 10" id="KW-0547">Nucleotide-binding</keyword>
<dbReference type="EC" id="3.6.4.13" evidence="10"/>
<dbReference type="PANTHER" id="PTHR24031">
    <property type="entry name" value="RNA HELICASE"/>
    <property type="match status" value="1"/>
</dbReference>
<feature type="compositionally biased region" description="Acidic residues" evidence="11">
    <location>
        <begin position="321"/>
        <end position="335"/>
    </location>
</feature>
<evidence type="ECO:0000259" key="13">
    <source>
        <dbReference type="PROSITE" id="PS51194"/>
    </source>
</evidence>
<dbReference type="InterPro" id="IPR011545">
    <property type="entry name" value="DEAD/DEAH_box_helicase_dom"/>
</dbReference>
<dbReference type="SUPFAM" id="SSF52540">
    <property type="entry name" value="P-loop containing nucleoside triphosphate hydrolases"/>
    <property type="match status" value="1"/>
</dbReference>
<dbReference type="VEuPathDB" id="FungiDB:GMDG_00500"/>
<dbReference type="SMART" id="SM00487">
    <property type="entry name" value="DEXDc"/>
    <property type="match status" value="1"/>
</dbReference>
<dbReference type="GO" id="GO:0005524">
    <property type="term" value="F:ATP binding"/>
    <property type="evidence" value="ECO:0007669"/>
    <property type="project" value="UniProtKB-UniRule"/>
</dbReference>
<feature type="compositionally biased region" description="Basic and acidic residues" evidence="11">
    <location>
        <begin position="710"/>
        <end position="719"/>
    </location>
</feature>
<keyword evidence="5" id="KW-0539">Nucleus</keyword>
<dbReference type="GO" id="GO:0003723">
    <property type="term" value="F:RNA binding"/>
    <property type="evidence" value="ECO:0007669"/>
    <property type="project" value="UniProtKB-UniRule"/>
</dbReference>
<dbReference type="Gene3D" id="3.40.50.300">
    <property type="entry name" value="P-loop containing nucleotide triphosphate hydrolases"/>
    <property type="match status" value="2"/>
</dbReference>
<comment type="domain">
    <text evidence="10">The Q motif is unique to and characteristic of the DEAD box family of RNA helicases and controls ATP binding and hydrolysis.</text>
</comment>
<dbReference type="EMBL" id="KV441387">
    <property type="protein sequence ID" value="OAF62413.1"/>
    <property type="molecule type" value="Genomic_DNA"/>
</dbReference>
<feature type="domain" description="Helicase C-terminal" evidence="13">
    <location>
        <begin position="481"/>
        <end position="652"/>
    </location>
</feature>
<dbReference type="SMART" id="SM00490">
    <property type="entry name" value="HELICc"/>
    <property type="match status" value="1"/>
</dbReference>
<dbReference type="CDD" id="cd17957">
    <property type="entry name" value="DEADc_DDX52"/>
    <property type="match status" value="1"/>
</dbReference>
<comment type="catalytic activity">
    <reaction evidence="9 10">
        <text>ATP + H2O = ADP + phosphate + H(+)</text>
        <dbReference type="Rhea" id="RHEA:13065"/>
        <dbReference type="ChEBI" id="CHEBI:15377"/>
        <dbReference type="ChEBI" id="CHEBI:15378"/>
        <dbReference type="ChEBI" id="CHEBI:30616"/>
        <dbReference type="ChEBI" id="CHEBI:43474"/>
        <dbReference type="ChEBI" id="CHEBI:456216"/>
        <dbReference type="EC" id="3.6.4.13"/>
    </reaction>
</comment>
<reference evidence="14" key="1">
    <citation type="submission" date="2016-03" db="EMBL/GenBank/DDBJ databases">
        <title>Updated assembly of Pseudogymnoascus destructans, the fungus causing white-nose syndrome of bats.</title>
        <authorList>
            <person name="Palmer J.M."/>
            <person name="Drees K.P."/>
            <person name="Foster J.T."/>
            <person name="Lindner D.L."/>
        </authorList>
    </citation>
    <scope>NUCLEOTIDE SEQUENCE [LARGE SCALE GENOMIC DNA]</scope>
    <source>
        <strain evidence="14">20631-21</strain>
    </source>
</reference>
<evidence type="ECO:0000256" key="11">
    <source>
        <dbReference type="SAM" id="MobiDB-lite"/>
    </source>
</evidence>
<gene>
    <name evidence="14" type="primary">ROK1</name>
    <name evidence="14" type="ORF">VC83_01278</name>
</gene>
<sequence length="736" mass="80388">MDIFKILSRSTKQTRKPIGRTQSPTLPSAGTASNPQLYNDPVPQNKKRKFSDRKEEAVLSDVDDEEINFFAQAPKTERKQTIKREKRKKAAQILAEAALSDKTETIEPTLLDEDECKATLRSHRIKITLLSKPEPVVKRKKSKKRKEKEPPKKAKDEHKQIYPQPLTAFEDLKMNFGISKRLGENLKREGYKIPTEVQMGSLPLLLKPEFALSNSEEGKEAVAEGSEVDLLTVAPTGSGKTLAFLIPVVNSMIQRRRKEAELSHRLEAIIVAPTKELASQIVNEGRKLAIGTGIKVVGMVKGMRVVGDSDQVVTAPKEDASESESENESDEDDEADAAKRDAKAAKRAAQPVAKADILVTTPLILLHALTKPGSKDRLPLETVCHLILDEADVLLDPLFRDQTLGIWESCVSPLLHVSLWSATMGSSIETLAVSTISSRRERLSLPAQPLVRLVIGLKDSAIPNITHHLIYAATEPGKLIGLRQLLHPTSPCLASPSDPKLRPPFLVFTQTIPRAIALHSELLYDIPAEAGGSSRLAVLHSDLSDSARSAIMSRFRNGEIWILITTDILSRGVDFRGINGVVNYDVPSSGASYIHRVGRTGRAGRDGGVAVTFYTKEDIPFVKPIANIIAASEKAAGKKEGEGVQKWLLDALPSVSKKDKKDLKMRGVEVRRAGLEKEGGKGGKAKISTKSGYERKVENRKKGAVMGSRRRAELEEKGSDAGAGSDGGSDFGGFDD</sequence>
<keyword evidence="4 10" id="KW-0694">RNA-binding</keyword>
<feature type="compositionally biased region" description="Basic and acidic residues" evidence="11">
    <location>
        <begin position="147"/>
        <end position="158"/>
    </location>
</feature>
<keyword evidence="2 10" id="KW-0378">Hydrolase</keyword>
<dbReference type="PROSITE" id="PS51194">
    <property type="entry name" value="HELICASE_CTER"/>
    <property type="match status" value="1"/>
</dbReference>
<dbReference type="eggNOG" id="KOG0344">
    <property type="taxonomic scope" value="Eukaryota"/>
</dbReference>
<evidence type="ECO:0000256" key="9">
    <source>
        <dbReference type="ARBA" id="ARBA00047984"/>
    </source>
</evidence>
<dbReference type="InterPro" id="IPR014001">
    <property type="entry name" value="Helicase_ATP-bd"/>
</dbReference>
<dbReference type="CDD" id="cd18787">
    <property type="entry name" value="SF2_C_DEAD"/>
    <property type="match status" value="1"/>
</dbReference>
<dbReference type="Proteomes" id="UP000077154">
    <property type="component" value="Unassembled WGS sequence"/>
</dbReference>
<comment type="subunit">
    <text evidence="8">Interacts with the U3 snoRNA and is associated with the 90S and 40S pre-ribosomes.</text>
</comment>
<protein>
    <recommendedName>
        <fullName evidence="10">ATP-dependent RNA helicase</fullName>
        <ecNumber evidence="10">3.6.4.13</ecNumber>
    </recommendedName>
</protein>
<evidence type="ECO:0000256" key="3">
    <source>
        <dbReference type="ARBA" id="ARBA00022840"/>
    </source>
</evidence>
<dbReference type="InterPro" id="IPR027417">
    <property type="entry name" value="P-loop_NTPase"/>
</dbReference>
<dbReference type="GO" id="GO:0030490">
    <property type="term" value="P:maturation of SSU-rRNA"/>
    <property type="evidence" value="ECO:0007669"/>
    <property type="project" value="InterPro"/>
</dbReference>
<dbReference type="GO" id="GO:0016787">
    <property type="term" value="F:hydrolase activity"/>
    <property type="evidence" value="ECO:0007669"/>
    <property type="project" value="UniProtKB-KW"/>
</dbReference>
<dbReference type="InterPro" id="IPR001650">
    <property type="entry name" value="Helicase_C-like"/>
</dbReference>
<evidence type="ECO:0000313" key="14">
    <source>
        <dbReference type="EMBL" id="OAF62413.1"/>
    </source>
</evidence>
<dbReference type="Pfam" id="PF00271">
    <property type="entry name" value="Helicase_C"/>
    <property type="match status" value="1"/>
</dbReference>
<feature type="compositionally biased region" description="Polar residues" evidence="11">
    <location>
        <begin position="20"/>
        <end position="37"/>
    </location>
</feature>
<evidence type="ECO:0000256" key="4">
    <source>
        <dbReference type="ARBA" id="ARBA00022884"/>
    </source>
</evidence>
<organism evidence="14">
    <name type="scientific">Pseudogymnoascus destructans</name>
    <dbReference type="NCBI Taxonomy" id="655981"/>
    <lineage>
        <taxon>Eukaryota</taxon>
        <taxon>Fungi</taxon>
        <taxon>Dikarya</taxon>
        <taxon>Ascomycota</taxon>
        <taxon>Pezizomycotina</taxon>
        <taxon>Leotiomycetes</taxon>
        <taxon>Thelebolales</taxon>
        <taxon>Thelebolaceae</taxon>
        <taxon>Pseudogymnoascus</taxon>
    </lineage>
</organism>
<dbReference type="RefSeq" id="XP_024327685.1">
    <property type="nucleotide sequence ID" value="XM_024464961.1"/>
</dbReference>
<evidence type="ECO:0000256" key="2">
    <source>
        <dbReference type="ARBA" id="ARBA00022801"/>
    </source>
</evidence>
<proteinExistence type="inferred from homology"/>
<comment type="similarity">
    <text evidence="7">Belongs to the DEAD box helicase family. DDX52/ROK1 subfamily.</text>
</comment>